<dbReference type="SUPFAM" id="SSF52777">
    <property type="entry name" value="CoA-dependent acyltransferases"/>
    <property type="match status" value="1"/>
</dbReference>
<keyword evidence="3" id="KW-0012">Acyltransferase</keyword>
<dbReference type="PANTHER" id="PTHR43178">
    <property type="entry name" value="DIHYDROLIPOAMIDE ACETYLTRANSFERASE COMPONENT OF PYRUVATE DEHYDROGENASE COMPLEX"/>
    <property type="match status" value="1"/>
</dbReference>
<evidence type="ECO:0000313" key="6">
    <source>
        <dbReference type="Proteomes" id="UP000305222"/>
    </source>
</evidence>
<gene>
    <name evidence="5" type="ORF">FC699_22345</name>
</gene>
<dbReference type="Proteomes" id="UP000305222">
    <property type="component" value="Unassembled WGS sequence"/>
</dbReference>
<keyword evidence="2" id="KW-0808">Transferase</keyword>
<protein>
    <submittedName>
        <fullName evidence="5">2-oxo acid dehydrogenase subunit E2</fullName>
    </submittedName>
</protein>
<organism evidence="5 6">
    <name type="scientific">Bacillus wiedmannii</name>
    <dbReference type="NCBI Taxonomy" id="1890302"/>
    <lineage>
        <taxon>Bacteria</taxon>
        <taxon>Bacillati</taxon>
        <taxon>Bacillota</taxon>
        <taxon>Bacilli</taxon>
        <taxon>Bacillales</taxon>
        <taxon>Bacillaceae</taxon>
        <taxon>Bacillus</taxon>
        <taxon>Bacillus cereus group</taxon>
    </lineage>
</organism>
<name>A0A4V6X6V8_9BACI</name>
<evidence type="ECO:0000256" key="1">
    <source>
        <dbReference type="ARBA" id="ARBA00001938"/>
    </source>
</evidence>
<dbReference type="InterPro" id="IPR023213">
    <property type="entry name" value="CAT-like_dom_sf"/>
</dbReference>
<evidence type="ECO:0000256" key="3">
    <source>
        <dbReference type="ARBA" id="ARBA00023315"/>
    </source>
</evidence>
<accession>A0A4V6X6V8</accession>
<dbReference type="GO" id="GO:0016407">
    <property type="term" value="F:acetyltransferase activity"/>
    <property type="evidence" value="ECO:0007669"/>
    <property type="project" value="TreeGrafter"/>
</dbReference>
<dbReference type="AlphaFoldDB" id="A0A4V6X6V8"/>
<dbReference type="InterPro" id="IPR050743">
    <property type="entry name" value="2-oxoacid_DH_E2_comp"/>
</dbReference>
<comment type="caution">
    <text evidence="5">The sequence shown here is derived from an EMBL/GenBank/DDBJ whole genome shotgun (WGS) entry which is preliminary data.</text>
</comment>
<dbReference type="InterPro" id="IPR001078">
    <property type="entry name" value="2-oxoacid_DH_actylTfrase"/>
</dbReference>
<evidence type="ECO:0000259" key="4">
    <source>
        <dbReference type="Pfam" id="PF00198"/>
    </source>
</evidence>
<dbReference type="GO" id="GO:0031405">
    <property type="term" value="F:lipoic acid binding"/>
    <property type="evidence" value="ECO:0007669"/>
    <property type="project" value="TreeGrafter"/>
</dbReference>
<feature type="non-terminal residue" evidence="5">
    <location>
        <position position="1"/>
    </location>
</feature>
<dbReference type="Pfam" id="PF00198">
    <property type="entry name" value="2-oxoacid_dh"/>
    <property type="match status" value="1"/>
</dbReference>
<comment type="cofactor">
    <cofactor evidence="1">
        <name>(R)-lipoate</name>
        <dbReference type="ChEBI" id="CHEBI:83088"/>
    </cofactor>
</comment>
<dbReference type="Gene3D" id="3.30.559.10">
    <property type="entry name" value="Chloramphenicol acetyltransferase-like domain"/>
    <property type="match status" value="1"/>
</dbReference>
<dbReference type="GO" id="GO:0005737">
    <property type="term" value="C:cytoplasm"/>
    <property type="evidence" value="ECO:0007669"/>
    <property type="project" value="TreeGrafter"/>
</dbReference>
<proteinExistence type="predicted"/>
<dbReference type="EMBL" id="SZON01001391">
    <property type="protein sequence ID" value="TKI91283.1"/>
    <property type="molecule type" value="Genomic_DNA"/>
</dbReference>
<feature type="domain" description="2-oxoacid dehydrogenase acyltransferase catalytic" evidence="4">
    <location>
        <begin position="2"/>
        <end position="51"/>
    </location>
</feature>
<sequence length="51" mass="5749">HVPVYKGKKFKKGSILPLSLTFDHRVLDGAPAAAFLRTIKRYLEEPVTILL</sequence>
<reference evidence="5 6" key="1">
    <citation type="journal article" date="2019" name="Environ. Microbiol.">
        <title>An active ?-lactamase is a part of an orchestrated cell wall stress resistance network of Bacillus subtilis and related rhizosphere species.</title>
        <authorList>
            <person name="Bucher T."/>
            <person name="Keren-Paz A."/>
            <person name="Hausser J."/>
            <person name="Olender T."/>
            <person name="Cytryn E."/>
            <person name="Kolodkin-Gal I."/>
        </authorList>
    </citation>
    <scope>NUCLEOTIDE SEQUENCE [LARGE SCALE GENOMIC DNA]</scope>
    <source>
        <strain evidence="5 6">I5</strain>
    </source>
</reference>
<evidence type="ECO:0000313" key="5">
    <source>
        <dbReference type="EMBL" id="TKI91283.1"/>
    </source>
</evidence>
<dbReference type="PANTHER" id="PTHR43178:SF5">
    <property type="entry name" value="LIPOAMIDE ACYLTRANSFERASE COMPONENT OF BRANCHED-CHAIN ALPHA-KETO ACID DEHYDROGENASE COMPLEX, MITOCHONDRIAL"/>
    <property type="match status" value="1"/>
</dbReference>
<evidence type="ECO:0000256" key="2">
    <source>
        <dbReference type="ARBA" id="ARBA00022679"/>
    </source>
</evidence>